<dbReference type="PANTHER" id="PTHR11532">
    <property type="entry name" value="PROTEASE M14 CARBOXYPEPTIDASE"/>
    <property type="match status" value="1"/>
</dbReference>
<feature type="active site" description="Proton donor/acceptor" evidence="2">
    <location>
        <position position="61"/>
    </location>
</feature>
<sequence>MEELCSPSLAPDNDVFKHLATTYSISHGRMYLGESCKFGSTKVECKDYNYIWHGCMEITLELSCCKFPPSVELPQFWEDNRNSLLRFIGEAHKGVKGFVKDESGSAIEGASMKVKGRDVESNSVKCYSIRQETQRVPLKTQILDFLAYPIL</sequence>
<dbReference type="AlphaFoldDB" id="A0A7R8CVD9"/>
<accession>A0A7R8CVD9</accession>
<keyword evidence="4" id="KW-0378">Hydrolase</keyword>
<evidence type="ECO:0000256" key="1">
    <source>
        <dbReference type="ARBA" id="ARBA00005988"/>
    </source>
</evidence>
<name>A0A7R8CVD9_LEPSM</name>
<feature type="domain" description="Peptidase M14" evidence="3">
    <location>
        <begin position="1"/>
        <end position="91"/>
    </location>
</feature>
<evidence type="ECO:0000256" key="2">
    <source>
        <dbReference type="PROSITE-ProRule" id="PRU01379"/>
    </source>
</evidence>
<dbReference type="Proteomes" id="UP000675881">
    <property type="component" value="Chromosome 5"/>
</dbReference>
<keyword evidence="4" id="KW-0121">Carboxypeptidase</keyword>
<evidence type="ECO:0000259" key="3">
    <source>
        <dbReference type="PROSITE" id="PS52035"/>
    </source>
</evidence>
<dbReference type="PROSITE" id="PS52035">
    <property type="entry name" value="PEPTIDASE_M14"/>
    <property type="match status" value="1"/>
</dbReference>
<keyword evidence="4" id="KW-0645">Protease</keyword>
<dbReference type="SUPFAM" id="SSF53187">
    <property type="entry name" value="Zn-dependent exopeptidases"/>
    <property type="match status" value="1"/>
</dbReference>
<dbReference type="InterPro" id="IPR050753">
    <property type="entry name" value="Peptidase_M14_domain"/>
</dbReference>
<dbReference type="PANTHER" id="PTHR11532:SF84">
    <property type="entry name" value="CARBOXYPEPTIDASE M"/>
    <property type="match status" value="1"/>
</dbReference>
<dbReference type="GO" id="GO:0004181">
    <property type="term" value="F:metallocarboxypeptidase activity"/>
    <property type="evidence" value="ECO:0007669"/>
    <property type="project" value="InterPro"/>
</dbReference>
<dbReference type="EC" id="3.4.17.12" evidence="4"/>
<protein>
    <submittedName>
        <fullName evidence="4">CPM</fullName>
        <ecNumber evidence="4">3.4.17.12</ecNumber>
    </submittedName>
</protein>
<dbReference type="GO" id="GO:0005615">
    <property type="term" value="C:extracellular space"/>
    <property type="evidence" value="ECO:0007669"/>
    <property type="project" value="TreeGrafter"/>
</dbReference>
<dbReference type="GO" id="GO:0008270">
    <property type="term" value="F:zinc ion binding"/>
    <property type="evidence" value="ECO:0007669"/>
    <property type="project" value="InterPro"/>
</dbReference>
<dbReference type="Gene3D" id="3.40.630.10">
    <property type="entry name" value="Zn peptidases"/>
    <property type="match status" value="1"/>
</dbReference>
<evidence type="ECO:0000313" key="5">
    <source>
        <dbReference type="Proteomes" id="UP000675881"/>
    </source>
</evidence>
<reference evidence="4" key="1">
    <citation type="submission" date="2021-02" db="EMBL/GenBank/DDBJ databases">
        <authorList>
            <person name="Bekaert M."/>
        </authorList>
    </citation>
    <scope>NUCLEOTIDE SEQUENCE</scope>
    <source>
        <strain evidence="4">IoA-00</strain>
    </source>
</reference>
<dbReference type="EMBL" id="HG994584">
    <property type="protein sequence ID" value="CAF2942611.1"/>
    <property type="molecule type" value="Genomic_DNA"/>
</dbReference>
<dbReference type="Pfam" id="PF00246">
    <property type="entry name" value="Peptidase_M14"/>
    <property type="match status" value="1"/>
</dbReference>
<dbReference type="GO" id="GO:0006518">
    <property type="term" value="P:peptide metabolic process"/>
    <property type="evidence" value="ECO:0007669"/>
    <property type="project" value="TreeGrafter"/>
</dbReference>
<dbReference type="OrthoDB" id="10249045at2759"/>
<dbReference type="GO" id="GO:0016485">
    <property type="term" value="P:protein processing"/>
    <property type="evidence" value="ECO:0007669"/>
    <property type="project" value="TreeGrafter"/>
</dbReference>
<dbReference type="InterPro" id="IPR000834">
    <property type="entry name" value="Peptidase_M14"/>
</dbReference>
<gene>
    <name evidence="4" type="ORF">LSAA_10512</name>
</gene>
<keyword evidence="5" id="KW-1185">Reference proteome</keyword>
<proteinExistence type="inferred from homology"/>
<organism evidence="4 5">
    <name type="scientific">Lepeophtheirus salmonis</name>
    <name type="common">Salmon louse</name>
    <name type="synonym">Caligus salmonis</name>
    <dbReference type="NCBI Taxonomy" id="72036"/>
    <lineage>
        <taxon>Eukaryota</taxon>
        <taxon>Metazoa</taxon>
        <taxon>Ecdysozoa</taxon>
        <taxon>Arthropoda</taxon>
        <taxon>Crustacea</taxon>
        <taxon>Multicrustacea</taxon>
        <taxon>Hexanauplia</taxon>
        <taxon>Copepoda</taxon>
        <taxon>Siphonostomatoida</taxon>
        <taxon>Caligidae</taxon>
        <taxon>Lepeophtheirus</taxon>
    </lineage>
</organism>
<comment type="similarity">
    <text evidence="1 2">Belongs to the peptidase M14 family.</text>
</comment>
<evidence type="ECO:0000313" key="4">
    <source>
        <dbReference type="EMBL" id="CAF2942611.1"/>
    </source>
</evidence>